<evidence type="ECO:0000256" key="2">
    <source>
        <dbReference type="SAM" id="SignalP"/>
    </source>
</evidence>
<evidence type="ECO:0000256" key="1">
    <source>
        <dbReference type="SAM" id="MobiDB-lite"/>
    </source>
</evidence>
<accession>A0ABD3PNC7</accession>
<keyword evidence="2" id="KW-0732">Signal</keyword>
<dbReference type="EMBL" id="JABMIG020000143">
    <property type="protein sequence ID" value="KAL3789277.1"/>
    <property type="molecule type" value="Genomic_DNA"/>
</dbReference>
<feature type="chain" id="PRO_5044843876" evidence="2">
    <location>
        <begin position="24"/>
        <end position="263"/>
    </location>
</feature>
<proteinExistence type="predicted"/>
<protein>
    <submittedName>
        <fullName evidence="3">Uncharacterized protein</fullName>
    </submittedName>
</protein>
<sequence length="263" mass="29243">MPAISLLFLAFTATALCVTSAFAFLSPQNPSRISSKNAASLKSLPPGPHRAYDSSFTKLKHSAQDKFEDGNDDDDDDNLDDYDYKTAAQIRKARQLLKDAKKKIKNKQKQQQQITETINGSNTTVASQNESPLPFFATRSATTLATQNSQKIKSKTSSGIIADGETMSLLSKSEPWELRPLSQMFQKEPRSDFDGNVVEEINGKKGGSSALAEKDLAMSIFALRKMLQNEDFKRVEGRIIRNNFSIENNANNVIFWSNPTYCD</sequence>
<evidence type="ECO:0000313" key="3">
    <source>
        <dbReference type="EMBL" id="KAL3789277.1"/>
    </source>
</evidence>
<feature type="compositionally biased region" description="Polar residues" evidence="1">
    <location>
        <begin position="115"/>
        <end position="127"/>
    </location>
</feature>
<evidence type="ECO:0000313" key="4">
    <source>
        <dbReference type="Proteomes" id="UP001516023"/>
    </source>
</evidence>
<feature type="region of interest" description="Disordered" evidence="1">
    <location>
        <begin position="107"/>
        <end position="127"/>
    </location>
</feature>
<feature type="region of interest" description="Disordered" evidence="1">
    <location>
        <begin position="31"/>
        <end position="54"/>
    </location>
</feature>
<dbReference type="AlphaFoldDB" id="A0ABD3PNC7"/>
<feature type="signal peptide" evidence="2">
    <location>
        <begin position="1"/>
        <end position="23"/>
    </location>
</feature>
<keyword evidence="4" id="KW-1185">Reference proteome</keyword>
<feature type="compositionally biased region" description="Polar residues" evidence="1">
    <location>
        <begin position="31"/>
        <end position="40"/>
    </location>
</feature>
<comment type="caution">
    <text evidence="3">The sequence shown here is derived from an EMBL/GenBank/DDBJ whole genome shotgun (WGS) entry which is preliminary data.</text>
</comment>
<name>A0ABD3PNC7_9STRA</name>
<organism evidence="3 4">
    <name type="scientific">Cyclotella cryptica</name>
    <dbReference type="NCBI Taxonomy" id="29204"/>
    <lineage>
        <taxon>Eukaryota</taxon>
        <taxon>Sar</taxon>
        <taxon>Stramenopiles</taxon>
        <taxon>Ochrophyta</taxon>
        <taxon>Bacillariophyta</taxon>
        <taxon>Coscinodiscophyceae</taxon>
        <taxon>Thalassiosirophycidae</taxon>
        <taxon>Stephanodiscales</taxon>
        <taxon>Stephanodiscaceae</taxon>
        <taxon>Cyclotella</taxon>
    </lineage>
</organism>
<gene>
    <name evidence="3" type="ORF">HJC23_000343</name>
</gene>
<reference evidence="3 4" key="1">
    <citation type="journal article" date="2020" name="G3 (Bethesda)">
        <title>Improved Reference Genome for Cyclotella cryptica CCMP332, a Model for Cell Wall Morphogenesis, Salinity Adaptation, and Lipid Production in Diatoms (Bacillariophyta).</title>
        <authorList>
            <person name="Roberts W.R."/>
            <person name="Downey K.M."/>
            <person name="Ruck E.C."/>
            <person name="Traller J.C."/>
            <person name="Alverson A.J."/>
        </authorList>
    </citation>
    <scope>NUCLEOTIDE SEQUENCE [LARGE SCALE GENOMIC DNA]</scope>
    <source>
        <strain evidence="3 4">CCMP332</strain>
    </source>
</reference>
<dbReference type="Proteomes" id="UP001516023">
    <property type="component" value="Unassembled WGS sequence"/>
</dbReference>